<dbReference type="InterPro" id="IPR000210">
    <property type="entry name" value="BTB/POZ_dom"/>
</dbReference>
<comment type="caution">
    <text evidence="16">The sequence shown here is derived from an EMBL/GenBank/DDBJ whole genome shotgun (WGS) entry which is preliminary data.</text>
</comment>
<dbReference type="FunFam" id="3.30.160.60:FF:000624">
    <property type="entry name" value="zinc finger protein 697"/>
    <property type="match status" value="1"/>
</dbReference>
<dbReference type="Gene3D" id="3.30.710.10">
    <property type="entry name" value="Potassium Channel Kv1.1, Chain A"/>
    <property type="match status" value="1"/>
</dbReference>
<organism evidence="16 17">
    <name type="scientific">Furnarius figulus</name>
    <dbReference type="NCBI Taxonomy" id="463165"/>
    <lineage>
        <taxon>Eukaryota</taxon>
        <taxon>Metazoa</taxon>
        <taxon>Chordata</taxon>
        <taxon>Craniata</taxon>
        <taxon>Vertebrata</taxon>
        <taxon>Euteleostomi</taxon>
        <taxon>Archelosauria</taxon>
        <taxon>Archosauria</taxon>
        <taxon>Dinosauria</taxon>
        <taxon>Saurischia</taxon>
        <taxon>Theropoda</taxon>
        <taxon>Coelurosauria</taxon>
        <taxon>Aves</taxon>
        <taxon>Neognathae</taxon>
        <taxon>Neoaves</taxon>
        <taxon>Telluraves</taxon>
        <taxon>Australaves</taxon>
        <taxon>Passeriformes</taxon>
        <taxon>Furnariidae</taxon>
        <taxon>Furnarius</taxon>
    </lineage>
</organism>
<dbReference type="GO" id="GO:0005634">
    <property type="term" value="C:nucleus"/>
    <property type="evidence" value="ECO:0007669"/>
    <property type="project" value="UniProtKB-SubCell"/>
</dbReference>
<dbReference type="FunFam" id="3.30.710.10:FF:000088">
    <property type="entry name" value="zinc finger and BTB domain-containing protein 41"/>
    <property type="match status" value="1"/>
</dbReference>
<keyword evidence="8" id="KW-0238">DNA-binding</keyword>
<dbReference type="PROSITE" id="PS50157">
    <property type="entry name" value="ZINC_FINGER_C2H2_2"/>
    <property type="match status" value="14"/>
</dbReference>
<feature type="domain" description="C2H2-type" evidence="15">
    <location>
        <begin position="670"/>
        <end position="697"/>
    </location>
</feature>
<feature type="domain" description="C2H2-type" evidence="15">
    <location>
        <begin position="605"/>
        <end position="632"/>
    </location>
</feature>
<keyword evidence="10" id="KW-0539">Nucleus</keyword>
<feature type="domain" description="C2H2-type" evidence="15">
    <location>
        <begin position="726"/>
        <end position="754"/>
    </location>
</feature>
<dbReference type="SMART" id="SM00225">
    <property type="entry name" value="BTB"/>
    <property type="match status" value="1"/>
</dbReference>
<dbReference type="PANTHER" id="PTHR24384">
    <property type="entry name" value="FINGER PUTATIVE TRANSCRIPTION FACTOR FAMILY-RELATED"/>
    <property type="match status" value="1"/>
</dbReference>
<keyword evidence="3" id="KW-0479">Metal-binding</keyword>
<dbReference type="CDD" id="cd18226">
    <property type="entry name" value="BTB_POZ_ZBTB41"/>
    <property type="match status" value="1"/>
</dbReference>
<evidence type="ECO:0000256" key="9">
    <source>
        <dbReference type="ARBA" id="ARBA00023163"/>
    </source>
</evidence>
<keyword evidence="4" id="KW-0677">Repeat</keyword>
<evidence type="ECO:0000256" key="6">
    <source>
        <dbReference type="ARBA" id="ARBA00022833"/>
    </source>
</evidence>
<evidence type="ECO:0000256" key="12">
    <source>
        <dbReference type="PROSITE-ProRule" id="PRU00042"/>
    </source>
</evidence>
<dbReference type="GO" id="GO:0000978">
    <property type="term" value="F:RNA polymerase II cis-regulatory region sequence-specific DNA binding"/>
    <property type="evidence" value="ECO:0007669"/>
    <property type="project" value="TreeGrafter"/>
</dbReference>
<dbReference type="AlphaFoldDB" id="A0A7K5AZD2"/>
<dbReference type="GO" id="GO:0000981">
    <property type="term" value="F:DNA-binding transcription factor activity, RNA polymerase II-specific"/>
    <property type="evidence" value="ECO:0007669"/>
    <property type="project" value="TreeGrafter"/>
</dbReference>
<evidence type="ECO:0000256" key="7">
    <source>
        <dbReference type="ARBA" id="ARBA00023015"/>
    </source>
</evidence>
<dbReference type="InterPro" id="IPR013087">
    <property type="entry name" value="Znf_C2H2_type"/>
</dbReference>
<dbReference type="SUPFAM" id="SSF54695">
    <property type="entry name" value="POZ domain"/>
    <property type="match status" value="1"/>
</dbReference>
<evidence type="ECO:0000256" key="4">
    <source>
        <dbReference type="ARBA" id="ARBA00022737"/>
    </source>
</evidence>
<reference evidence="16 17" key="1">
    <citation type="submission" date="2019-09" db="EMBL/GenBank/DDBJ databases">
        <title>Bird 10,000 Genomes (B10K) Project - Family phase.</title>
        <authorList>
            <person name="Zhang G."/>
        </authorList>
    </citation>
    <scope>NUCLEOTIDE SEQUENCE [LARGE SCALE GENOMIC DNA]</scope>
    <source>
        <strain evidence="16">B10K-DU-003-06</strain>
    </source>
</reference>
<dbReference type="InterPro" id="IPR036236">
    <property type="entry name" value="Znf_C2H2_sf"/>
</dbReference>
<keyword evidence="5 12" id="KW-0863">Zinc-finger</keyword>
<gene>
    <name evidence="16" type="primary">Zbtb41</name>
    <name evidence="16" type="ORF">FURFIG_R11434</name>
</gene>
<comment type="function">
    <text evidence="1">May be involved in transcriptional regulation.</text>
</comment>
<protein>
    <recommendedName>
        <fullName evidence="11">Zinc finger and BTB domain-containing protein 41</fullName>
    </recommendedName>
</protein>
<dbReference type="Pfam" id="PF00096">
    <property type="entry name" value="zf-C2H2"/>
    <property type="match status" value="9"/>
</dbReference>
<dbReference type="FunFam" id="3.30.160.60:FF:001282">
    <property type="entry name" value="Zinc finger and BTB domain-containing protein 41"/>
    <property type="match status" value="1"/>
</dbReference>
<dbReference type="InterPro" id="IPR011333">
    <property type="entry name" value="SKP1/BTB/POZ_sf"/>
</dbReference>
<keyword evidence="17" id="KW-1185">Reference proteome</keyword>
<evidence type="ECO:0000259" key="14">
    <source>
        <dbReference type="PROSITE" id="PS50097"/>
    </source>
</evidence>
<name>A0A7K5AZD2_9FURN</name>
<evidence type="ECO:0000313" key="17">
    <source>
        <dbReference type="Proteomes" id="UP000529852"/>
    </source>
</evidence>
<dbReference type="PANTHER" id="PTHR24384:SF193">
    <property type="entry name" value="PR_SET DOMAIN 15"/>
    <property type="match status" value="1"/>
</dbReference>
<feature type="domain" description="C2H2-type" evidence="15">
    <location>
        <begin position="698"/>
        <end position="725"/>
    </location>
</feature>
<keyword evidence="9" id="KW-0804">Transcription</keyword>
<sequence length="906" mass="103976">MRKRRRLAASLNEKVHLGHEKDTSEQILVVDCEQEIVSKSAEIAPADQRESSQELSPSPEQRKLLSSLQYNKNLLKYLNDDRQKHPSFCDLLIIVEGKEFSAHKVVVAVGSSYFHACLSKNPSTDVVTLDHVTHSVFQHLLEFLYTSEFFVYKNEIPLVLEAAKFLDIIDAVKLLNNESVSNVQTDVVTDAPTPVETLSELTGKLLNSHQCTFCGRSFCYKKSLENHLAKAHRSFSLERKHGLKMVEKASFSTRRSTRSRKCPAKFDISDNESGDASDSNLEKVSSDKETSERSEFEDSESECNVDEEGQEEEMSGEDSEFEEQSEKEQNDPEEGSEAVDSMGNIPEGLAPVIIQSSSKKLLQCPKCDKKFDRIGKSKYESHTRVHTGEKPFECDICHQRYSTKSNLTVHRKKHSSDTDFHKKEHKCPYCNKLHASKKTLAKHVKFHPENVQEFLSIKKTKSEGWKCDICKKSFTRRPHLEEHMILHSQDKPFKCTYCEEHFKSRFARLKHQEKFHLGPFPCDICGRQFNDTGNLKRHIECTHGGKRKWTCFICGKSVRERTTLKEHLRIHSGEKPHLCSICGQSFRHGSSYRLHLRVHHDDKRYECEECGKTFIRHDHLTKHKKIHSGEKAHQCEECGKCFGRRDHLTVHYKSVHLGEKVWQKYKATFHQCEVCKKVFKGKSSLEMHFRTHSGEKPYKCQICNQSFRIKKTLTKHMVIHSDARPFNCQHCNATFKRKDKLKYHIDHVHGSKAAEEALASSPEEKLVSLPVQYTSDDKVYQTEAKQYVEQSKAYQSEAKTLLQNVSTEVCVPVTLVPVPMSDPQADLVQHPAQSHSILPPQPEQAEYQRATDLAFLEKYTLTPQPANIVHPVRPEQMLDPRDQSYLGTLLGLDTTPTVQNISNNEH</sequence>
<dbReference type="FunFam" id="3.30.160.60:FF:000337">
    <property type="entry name" value="Zinc finger and BTB domain containing 41"/>
    <property type="match status" value="2"/>
</dbReference>
<feature type="domain" description="C2H2-type" evidence="15">
    <location>
        <begin position="209"/>
        <end position="232"/>
    </location>
</feature>
<dbReference type="FunFam" id="3.30.160.60:FF:001227">
    <property type="entry name" value="Zinc finger and BTB domain containing 41"/>
    <property type="match status" value="1"/>
</dbReference>
<feature type="compositionally biased region" description="Acidic residues" evidence="13">
    <location>
        <begin position="297"/>
        <end position="323"/>
    </location>
</feature>
<evidence type="ECO:0000256" key="2">
    <source>
        <dbReference type="ARBA" id="ARBA00004123"/>
    </source>
</evidence>
<keyword evidence="7" id="KW-0805">Transcription regulation</keyword>
<evidence type="ECO:0000256" key="3">
    <source>
        <dbReference type="ARBA" id="ARBA00022723"/>
    </source>
</evidence>
<dbReference type="FunFam" id="3.30.160.60:FF:001133">
    <property type="entry name" value="Zinc finger and BTB domain containing 41"/>
    <property type="match status" value="1"/>
</dbReference>
<dbReference type="EMBL" id="VYZD01000321">
    <property type="protein sequence ID" value="NWR89173.1"/>
    <property type="molecule type" value="Genomic_DNA"/>
</dbReference>
<evidence type="ECO:0000256" key="8">
    <source>
        <dbReference type="ARBA" id="ARBA00023125"/>
    </source>
</evidence>
<dbReference type="InterPro" id="IPR050752">
    <property type="entry name" value="C2H2-ZF_domain"/>
</dbReference>
<dbReference type="SUPFAM" id="SSF57667">
    <property type="entry name" value="beta-beta-alpha zinc fingers"/>
    <property type="match status" value="7"/>
</dbReference>
<keyword evidence="6" id="KW-0862">Zinc</keyword>
<feature type="domain" description="C2H2-type" evidence="15">
    <location>
        <begin position="577"/>
        <end position="604"/>
    </location>
</feature>
<evidence type="ECO:0000259" key="15">
    <source>
        <dbReference type="PROSITE" id="PS50157"/>
    </source>
</evidence>
<feature type="domain" description="C2H2-type" evidence="15">
    <location>
        <begin position="549"/>
        <end position="576"/>
    </location>
</feature>
<proteinExistence type="predicted"/>
<feature type="domain" description="C2H2-type" evidence="15">
    <location>
        <begin position="633"/>
        <end position="661"/>
    </location>
</feature>
<dbReference type="Proteomes" id="UP000529852">
    <property type="component" value="Unassembled WGS sequence"/>
</dbReference>
<evidence type="ECO:0000256" key="10">
    <source>
        <dbReference type="ARBA" id="ARBA00023242"/>
    </source>
</evidence>
<dbReference type="Gene3D" id="3.30.160.60">
    <property type="entry name" value="Classic Zinc Finger"/>
    <property type="match status" value="11"/>
</dbReference>
<dbReference type="FunFam" id="3.30.160.60:FF:000888">
    <property type="entry name" value="zinc finger and BTB domain-containing protein 41"/>
    <property type="match status" value="1"/>
</dbReference>
<dbReference type="PROSITE" id="PS50097">
    <property type="entry name" value="BTB"/>
    <property type="match status" value="1"/>
</dbReference>
<accession>A0A7K5AZD2</accession>
<comment type="subcellular location">
    <subcellularLocation>
        <location evidence="2">Nucleus</location>
    </subcellularLocation>
</comment>
<feature type="region of interest" description="Disordered" evidence="13">
    <location>
        <begin position="248"/>
        <end position="344"/>
    </location>
</feature>
<evidence type="ECO:0000256" key="1">
    <source>
        <dbReference type="ARBA" id="ARBA00003767"/>
    </source>
</evidence>
<feature type="non-terminal residue" evidence="16">
    <location>
        <position position="1"/>
    </location>
</feature>
<feature type="domain" description="C2H2-type" evidence="15">
    <location>
        <begin position="362"/>
        <end position="391"/>
    </location>
</feature>
<feature type="domain" description="C2H2-type" evidence="15">
    <location>
        <begin position="465"/>
        <end position="492"/>
    </location>
</feature>
<feature type="non-terminal residue" evidence="16">
    <location>
        <position position="906"/>
    </location>
</feature>
<dbReference type="Pfam" id="PF00651">
    <property type="entry name" value="BTB"/>
    <property type="match status" value="1"/>
</dbReference>
<feature type="compositionally biased region" description="Basic and acidic residues" evidence="13">
    <location>
        <begin position="280"/>
        <end position="296"/>
    </location>
</feature>
<feature type="domain" description="C2H2-type" evidence="15">
    <location>
        <begin position="425"/>
        <end position="452"/>
    </location>
</feature>
<evidence type="ECO:0000256" key="13">
    <source>
        <dbReference type="SAM" id="MobiDB-lite"/>
    </source>
</evidence>
<evidence type="ECO:0000256" key="11">
    <source>
        <dbReference type="ARBA" id="ARBA00070983"/>
    </source>
</evidence>
<dbReference type="SMART" id="SM00355">
    <property type="entry name" value="ZnF_C2H2"/>
    <property type="match status" value="14"/>
</dbReference>
<dbReference type="GO" id="GO:0008270">
    <property type="term" value="F:zinc ion binding"/>
    <property type="evidence" value="ECO:0007669"/>
    <property type="project" value="UniProtKB-KW"/>
</dbReference>
<evidence type="ECO:0000256" key="5">
    <source>
        <dbReference type="ARBA" id="ARBA00022771"/>
    </source>
</evidence>
<feature type="domain" description="C2H2-type" evidence="15">
    <location>
        <begin position="392"/>
        <end position="419"/>
    </location>
</feature>
<feature type="domain" description="C2H2-type" evidence="15">
    <location>
        <begin position="520"/>
        <end position="548"/>
    </location>
</feature>
<dbReference type="PROSITE" id="PS00028">
    <property type="entry name" value="ZINC_FINGER_C2H2_1"/>
    <property type="match status" value="12"/>
</dbReference>
<feature type="domain" description="BTB" evidence="14">
    <location>
        <begin position="89"/>
        <end position="153"/>
    </location>
</feature>
<dbReference type="FunFam" id="3.30.160.60:FF:001019">
    <property type="entry name" value="Zinc finger and BTB domain-containing protein 41"/>
    <property type="match status" value="1"/>
</dbReference>
<feature type="domain" description="C2H2-type" evidence="15">
    <location>
        <begin position="493"/>
        <end position="521"/>
    </location>
</feature>
<dbReference type="FunFam" id="3.30.160.60:FF:001084">
    <property type="entry name" value="Zinc finger and BTB domain-containing 41"/>
    <property type="match status" value="1"/>
</dbReference>
<evidence type="ECO:0000313" key="16">
    <source>
        <dbReference type="EMBL" id="NWR89173.1"/>
    </source>
</evidence>
<dbReference type="FunFam" id="3.30.160.60:FF:000841">
    <property type="entry name" value="zinc finger and BTB domain-containing protein 41"/>
    <property type="match status" value="1"/>
</dbReference>